<feature type="chain" id="PRO_5046349777" evidence="2">
    <location>
        <begin position="29"/>
        <end position="826"/>
    </location>
</feature>
<dbReference type="Proteomes" id="UP001431199">
    <property type="component" value="Unassembled WGS sequence"/>
</dbReference>
<name>A0ABT2M1V7_9FIRM</name>
<evidence type="ECO:0000259" key="3">
    <source>
        <dbReference type="PROSITE" id="PS51762"/>
    </source>
</evidence>
<dbReference type="Gene3D" id="2.60.120.260">
    <property type="entry name" value="Galactose-binding domain-like"/>
    <property type="match status" value="1"/>
</dbReference>
<dbReference type="RefSeq" id="WP_260978904.1">
    <property type="nucleotide sequence ID" value="NZ_JAODBU010000010.1"/>
</dbReference>
<dbReference type="GO" id="GO:0016787">
    <property type="term" value="F:hydrolase activity"/>
    <property type="evidence" value="ECO:0007669"/>
    <property type="project" value="UniProtKB-KW"/>
</dbReference>
<proteinExistence type="inferred from homology"/>
<dbReference type="Gene3D" id="2.60.120.200">
    <property type="match status" value="1"/>
</dbReference>
<evidence type="ECO:0000256" key="1">
    <source>
        <dbReference type="ARBA" id="ARBA00006865"/>
    </source>
</evidence>
<keyword evidence="5" id="KW-1185">Reference proteome</keyword>
<dbReference type="InterPro" id="IPR050546">
    <property type="entry name" value="Glycosyl_Hydrlase_16"/>
</dbReference>
<dbReference type="PROSITE" id="PS51762">
    <property type="entry name" value="GH16_2"/>
    <property type="match status" value="1"/>
</dbReference>
<dbReference type="InterPro" id="IPR008979">
    <property type="entry name" value="Galactose-bd-like_sf"/>
</dbReference>
<evidence type="ECO:0000313" key="4">
    <source>
        <dbReference type="EMBL" id="MCT7399514.1"/>
    </source>
</evidence>
<dbReference type="Pfam" id="PF00722">
    <property type="entry name" value="Glyco_hydro_16"/>
    <property type="match status" value="1"/>
</dbReference>
<dbReference type="EMBL" id="JAODBU010000010">
    <property type="protein sequence ID" value="MCT7399514.1"/>
    <property type="molecule type" value="Genomic_DNA"/>
</dbReference>
<evidence type="ECO:0000256" key="2">
    <source>
        <dbReference type="SAM" id="SignalP"/>
    </source>
</evidence>
<reference evidence="4" key="1">
    <citation type="submission" date="2022-09" db="EMBL/GenBank/DDBJ databases">
        <title>Eubacterium sp. LFL-14 isolated from human feces.</title>
        <authorList>
            <person name="Liu F."/>
        </authorList>
    </citation>
    <scope>NUCLEOTIDE SEQUENCE</scope>
    <source>
        <strain evidence="4">LFL-14</strain>
    </source>
</reference>
<dbReference type="CDD" id="cd08023">
    <property type="entry name" value="GH16_laminarinase_like"/>
    <property type="match status" value="1"/>
</dbReference>
<dbReference type="InterPro" id="IPR000757">
    <property type="entry name" value="Beta-glucanase-like"/>
</dbReference>
<dbReference type="InterPro" id="IPR013320">
    <property type="entry name" value="ConA-like_dom_sf"/>
</dbReference>
<dbReference type="PANTHER" id="PTHR10963">
    <property type="entry name" value="GLYCOSYL HYDROLASE-RELATED"/>
    <property type="match status" value="1"/>
</dbReference>
<keyword evidence="4" id="KW-0378">Hydrolase</keyword>
<dbReference type="SUPFAM" id="SSF49899">
    <property type="entry name" value="Concanavalin A-like lectins/glucanases"/>
    <property type="match status" value="1"/>
</dbReference>
<comment type="caution">
    <text evidence="4">The sequence shown here is derived from an EMBL/GenBank/DDBJ whole genome shotgun (WGS) entry which is preliminary data.</text>
</comment>
<organism evidence="4 5">
    <name type="scientific">Eubacterium album</name>
    <dbReference type="NCBI Taxonomy" id="2978477"/>
    <lineage>
        <taxon>Bacteria</taxon>
        <taxon>Bacillati</taxon>
        <taxon>Bacillota</taxon>
        <taxon>Clostridia</taxon>
        <taxon>Eubacteriales</taxon>
        <taxon>Eubacteriaceae</taxon>
        <taxon>Eubacterium</taxon>
    </lineage>
</organism>
<feature type="domain" description="GH16" evidence="3">
    <location>
        <begin position="15"/>
        <end position="307"/>
    </location>
</feature>
<dbReference type="PANTHER" id="PTHR10963:SF55">
    <property type="entry name" value="GLYCOSIDE HYDROLASE FAMILY 16 PROTEIN"/>
    <property type="match status" value="1"/>
</dbReference>
<protein>
    <submittedName>
        <fullName evidence="4">Glycoside hydrolase family 16 protein</fullName>
    </submittedName>
</protein>
<keyword evidence="2" id="KW-0732">Signal</keyword>
<evidence type="ECO:0000313" key="5">
    <source>
        <dbReference type="Proteomes" id="UP001431199"/>
    </source>
</evidence>
<accession>A0ABT2M1V7</accession>
<gene>
    <name evidence="4" type="ORF">N5B56_10530</name>
</gene>
<sequence>MFKKGIAFITAVALVTSGIVFTPSNADAAVNSNQGSNSWKLVWSDEFNQTVGQAPDTSVWNYDIGHGSNGWGNNELQRYTDSTNNVYIADLSSDSGSSDGRALAIKAQKEGSEYTSGRIQTQNKQYCKFGRIETKLRVENGSQSGVWPAFWMLGQNYNASGNNWNGAYGASPWPSCGEIDIMEHRNAETQVIGTLHWNPSTTNYEHVYAGSETTKSFGAIDTIENWHTYAIEWYEDCMKWYVDGICYQTMNISSEQMDEFQRDHFIILNLALGSNSSPFTLNQTVSANFTNATMYVDYVRVFQGNDASFSIKNKKEGIAQPETTTNRFSSMTSINNDGNMHNIGQWNYLFAGAWTGTSGYYKGGTDLNDLEVYIGSNNNTSEEWGAQLKTNALSLNAGKTYNYSISIESDKAGAEVLLKNDTDGIELQRKTLTNGKNIFAGTITSEKGNAELIFALGKVAAGTTLKVTDFTISDSSGEITTKVPGTTKVSETTTKIAETTTASGNKPETPFGLVVNCPSDNTISVVWGNVVGNLYNIYIDGVKVKEAVGCAEYRFEGYSVGSHTVEVCTIKGGIESDKISGTVNVTGKDEITTKAPETTKVSETTTKIAETTTASGNKPETPFGLVVNCPSDNTISVVWGNVVGNLYNIYIDGVKVKEAVGCAEYRFEGYSVGSHTVEVCTIKDGIESDKISGTVNVTGKGEITTKAPETTKVSETTTKIAETTTTSGNKPEKPFGLVVNCPSDNTISVVWGNVVGNLYNIYIDGVKVKETVGCAEYRFEGYSVGSHTVEVCTIKDGIESDKISGTVNVTGKGEITTKTPETTTKI</sequence>
<feature type="signal peptide" evidence="2">
    <location>
        <begin position="1"/>
        <end position="28"/>
    </location>
</feature>
<feature type="non-terminal residue" evidence="4">
    <location>
        <position position="826"/>
    </location>
</feature>
<dbReference type="SUPFAM" id="SSF49785">
    <property type="entry name" value="Galactose-binding domain-like"/>
    <property type="match status" value="1"/>
</dbReference>
<comment type="similarity">
    <text evidence="1">Belongs to the glycosyl hydrolase 16 family.</text>
</comment>